<comment type="caution">
    <text evidence="1">The sequence shown here is derived from an EMBL/GenBank/DDBJ whole genome shotgun (WGS) entry which is preliminary data.</text>
</comment>
<dbReference type="Proteomes" id="UP001054854">
    <property type="component" value="Unassembled WGS sequence"/>
</dbReference>
<evidence type="ECO:0000313" key="1">
    <source>
        <dbReference type="EMBL" id="GHJ34325.1"/>
    </source>
</evidence>
<dbReference type="EMBL" id="BNEK01000007">
    <property type="protein sequence ID" value="GHJ34325.1"/>
    <property type="molecule type" value="Genomic_DNA"/>
</dbReference>
<accession>A0ABQ3UFF0</accession>
<gene>
    <name evidence="1" type="ORF">TPA0910_87580</name>
</gene>
<proteinExistence type="predicted"/>
<protein>
    <submittedName>
        <fullName evidence="1">Uncharacterized protein</fullName>
    </submittedName>
</protein>
<dbReference type="RefSeq" id="WP_236260141.1">
    <property type="nucleotide sequence ID" value="NZ_BNEK01000007.1"/>
</dbReference>
<reference evidence="1" key="1">
    <citation type="submission" date="2024-05" db="EMBL/GenBank/DDBJ databases">
        <title>Whole genome shotgun sequence of Streptomyces hygroscopicus NBRC 113678.</title>
        <authorList>
            <person name="Komaki H."/>
            <person name="Tamura T."/>
        </authorList>
    </citation>
    <scope>NUCLEOTIDE SEQUENCE</scope>
    <source>
        <strain evidence="1">N11-34</strain>
    </source>
</reference>
<organism evidence="1 2">
    <name type="scientific">Streptomyces hygroscopicus</name>
    <dbReference type="NCBI Taxonomy" id="1912"/>
    <lineage>
        <taxon>Bacteria</taxon>
        <taxon>Bacillati</taxon>
        <taxon>Actinomycetota</taxon>
        <taxon>Actinomycetes</taxon>
        <taxon>Kitasatosporales</taxon>
        <taxon>Streptomycetaceae</taxon>
        <taxon>Streptomyces</taxon>
        <taxon>Streptomyces violaceusniger group</taxon>
    </lineage>
</organism>
<evidence type="ECO:0000313" key="2">
    <source>
        <dbReference type="Proteomes" id="UP001054854"/>
    </source>
</evidence>
<name>A0ABQ3UFF0_STRHY</name>
<keyword evidence="2" id="KW-1185">Reference proteome</keyword>
<sequence length="147" mass="15978">MTTIARSKTTIGSYRTHGDARVLVIDRSESDRTILTPIVTAHCGGHGCVAAAPIERGSSFYLSRVDRDQEVANIAKTVQQWAQQHAETCRATPAPGTHPADQDLPLCGHVQPGEQGLTCQLTAGHRWMHAAYTSGSYGHRAQWESED</sequence>